<evidence type="ECO:0000313" key="1">
    <source>
        <dbReference type="EMBL" id="OJJ86854.1"/>
    </source>
</evidence>
<dbReference type="GeneID" id="34462342"/>
<sequence>MAVPEDQARAVPKWINLFGKNVQVKHKPFRARIEQCTQCWDYHNPQACTQTPRC</sequence>
<keyword evidence="2" id="KW-1185">Reference proteome</keyword>
<reference evidence="2" key="1">
    <citation type="journal article" date="2017" name="Genome Biol.">
        <title>Comparative genomics reveals high biological diversity and specific adaptations in the industrially and medically important fungal genus Aspergillus.</title>
        <authorList>
            <person name="de Vries R.P."/>
            <person name="Riley R."/>
            <person name="Wiebenga A."/>
            <person name="Aguilar-Osorio G."/>
            <person name="Amillis S."/>
            <person name="Uchima C.A."/>
            <person name="Anderluh G."/>
            <person name="Asadollahi M."/>
            <person name="Askin M."/>
            <person name="Barry K."/>
            <person name="Battaglia E."/>
            <person name="Bayram O."/>
            <person name="Benocci T."/>
            <person name="Braus-Stromeyer S.A."/>
            <person name="Caldana C."/>
            <person name="Canovas D."/>
            <person name="Cerqueira G.C."/>
            <person name="Chen F."/>
            <person name="Chen W."/>
            <person name="Choi C."/>
            <person name="Clum A."/>
            <person name="Dos Santos R.A."/>
            <person name="Damasio A.R."/>
            <person name="Diallinas G."/>
            <person name="Emri T."/>
            <person name="Fekete E."/>
            <person name="Flipphi M."/>
            <person name="Freyberg S."/>
            <person name="Gallo A."/>
            <person name="Gournas C."/>
            <person name="Habgood R."/>
            <person name="Hainaut M."/>
            <person name="Harispe M.L."/>
            <person name="Henrissat B."/>
            <person name="Hilden K.S."/>
            <person name="Hope R."/>
            <person name="Hossain A."/>
            <person name="Karabika E."/>
            <person name="Karaffa L."/>
            <person name="Karanyi Z."/>
            <person name="Krasevec N."/>
            <person name="Kuo A."/>
            <person name="Kusch H."/>
            <person name="LaButti K."/>
            <person name="Lagendijk E.L."/>
            <person name="Lapidus A."/>
            <person name="Levasseur A."/>
            <person name="Lindquist E."/>
            <person name="Lipzen A."/>
            <person name="Logrieco A.F."/>
            <person name="MacCabe A."/>
            <person name="Maekelae M.R."/>
            <person name="Malavazi I."/>
            <person name="Melin P."/>
            <person name="Meyer V."/>
            <person name="Mielnichuk N."/>
            <person name="Miskei M."/>
            <person name="Molnar A.P."/>
            <person name="Mule G."/>
            <person name="Ngan C.Y."/>
            <person name="Orejas M."/>
            <person name="Orosz E."/>
            <person name="Ouedraogo J.P."/>
            <person name="Overkamp K.M."/>
            <person name="Park H.-S."/>
            <person name="Perrone G."/>
            <person name="Piumi F."/>
            <person name="Punt P.J."/>
            <person name="Ram A.F."/>
            <person name="Ramon A."/>
            <person name="Rauscher S."/>
            <person name="Record E."/>
            <person name="Riano-Pachon D.M."/>
            <person name="Robert V."/>
            <person name="Roehrig J."/>
            <person name="Ruller R."/>
            <person name="Salamov A."/>
            <person name="Salih N.S."/>
            <person name="Samson R.A."/>
            <person name="Sandor E."/>
            <person name="Sanguinetti M."/>
            <person name="Schuetze T."/>
            <person name="Sepcic K."/>
            <person name="Shelest E."/>
            <person name="Sherlock G."/>
            <person name="Sophianopoulou V."/>
            <person name="Squina F.M."/>
            <person name="Sun H."/>
            <person name="Susca A."/>
            <person name="Todd R.B."/>
            <person name="Tsang A."/>
            <person name="Unkles S.E."/>
            <person name="van de Wiele N."/>
            <person name="van Rossen-Uffink D."/>
            <person name="Oliveira J.V."/>
            <person name="Vesth T.C."/>
            <person name="Visser J."/>
            <person name="Yu J.-H."/>
            <person name="Zhou M."/>
            <person name="Andersen M.R."/>
            <person name="Archer D.B."/>
            <person name="Baker S.E."/>
            <person name="Benoit I."/>
            <person name="Brakhage A.A."/>
            <person name="Braus G.H."/>
            <person name="Fischer R."/>
            <person name="Frisvad J.C."/>
            <person name="Goldman G.H."/>
            <person name="Houbraken J."/>
            <person name="Oakley B."/>
            <person name="Pocsi I."/>
            <person name="Scazzocchio C."/>
            <person name="Seiboth B."/>
            <person name="vanKuyk P.A."/>
            <person name="Wortman J."/>
            <person name="Dyer P.S."/>
            <person name="Grigoriev I.V."/>
        </authorList>
    </citation>
    <scope>NUCLEOTIDE SEQUENCE [LARGE SCALE GENOMIC DNA]</scope>
    <source>
        <strain evidence="2">CBS 516.65</strain>
    </source>
</reference>
<protein>
    <submittedName>
        <fullName evidence="1">Uncharacterized protein</fullName>
    </submittedName>
</protein>
<dbReference type="AlphaFoldDB" id="A0A1L9VSI9"/>
<accession>A0A1L9VSI9</accession>
<gene>
    <name evidence="1" type="ORF">ASPGLDRAFT_44743</name>
</gene>
<dbReference type="Proteomes" id="UP000184300">
    <property type="component" value="Unassembled WGS sequence"/>
</dbReference>
<dbReference type="VEuPathDB" id="FungiDB:ASPGLDRAFT_44743"/>
<feature type="non-terminal residue" evidence="1">
    <location>
        <position position="54"/>
    </location>
</feature>
<dbReference type="EMBL" id="KV878892">
    <property type="protein sequence ID" value="OJJ86854.1"/>
    <property type="molecule type" value="Genomic_DNA"/>
</dbReference>
<dbReference type="RefSeq" id="XP_022403543.1">
    <property type="nucleotide sequence ID" value="XM_022546081.1"/>
</dbReference>
<dbReference type="STRING" id="1160497.A0A1L9VSI9"/>
<organism evidence="1 2">
    <name type="scientific">Aspergillus glaucus CBS 516.65</name>
    <dbReference type="NCBI Taxonomy" id="1160497"/>
    <lineage>
        <taxon>Eukaryota</taxon>
        <taxon>Fungi</taxon>
        <taxon>Dikarya</taxon>
        <taxon>Ascomycota</taxon>
        <taxon>Pezizomycotina</taxon>
        <taxon>Eurotiomycetes</taxon>
        <taxon>Eurotiomycetidae</taxon>
        <taxon>Eurotiales</taxon>
        <taxon>Aspergillaceae</taxon>
        <taxon>Aspergillus</taxon>
        <taxon>Aspergillus subgen. Aspergillus</taxon>
    </lineage>
</organism>
<dbReference type="OrthoDB" id="4516396at2759"/>
<proteinExistence type="predicted"/>
<name>A0A1L9VSI9_ASPGL</name>
<evidence type="ECO:0000313" key="2">
    <source>
        <dbReference type="Proteomes" id="UP000184300"/>
    </source>
</evidence>